<dbReference type="InterPro" id="IPR018511">
    <property type="entry name" value="Hemolysin-typ_Ca-bd_CS"/>
</dbReference>
<dbReference type="GO" id="GO:0012505">
    <property type="term" value="C:endomembrane system"/>
    <property type="evidence" value="ECO:0007669"/>
    <property type="project" value="UniProtKB-ARBA"/>
</dbReference>
<organism evidence="15 16">
    <name type="scientific">Pseudodesulfovibrio alkaliphilus</name>
    <dbReference type="NCBI Taxonomy" id="2661613"/>
    <lineage>
        <taxon>Bacteria</taxon>
        <taxon>Pseudomonadati</taxon>
        <taxon>Thermodesulfobacteriota</taxon>
        <taxon>Desulfovibrionia</taxon>
        <taxon>Desulfovibrionales</taxon>
        <taxon>Desulfovibrionaceae</taxon>
    </lineage>
</organism>
<comment type="caution">
    <text evidence="15">The sequence shown here is derived from an EMBL/GenBank/DDBJ whole genome shotgun (WGS) entry which is preliminary data.</text>
</comment>
<keyword evidence="16" id="KW-1185">Reference proteome</keyword>
<sequence length="916" mass="95482">MTYISGSVATPQTQPAGAPPMPDQNEQTSLHFFGSPTQAPRELLSQLSPQPAPGTMPPPAPVDSEDPDGPDGEGFDGTGRLGEGVFGGGNPGEGDGNDGDFDSWEDFSGGFGEDGLGGAAPLLWPDGPLTDGGLFGSTIPGSEPFGGAFFGGPFGGPPGTPSDGSPGLPDPGALLDIAYTPPIPFGSLGPPPGAGQGVATDERRPIEENSAQGPDLSPFDPLVFKQWYIKNLSGGVDLNVVKAWEDYTGKGVRVAVCDDGVDYNHPDLAPNYLVDLGWHQTNNNSDAFPDEGQNHGTAVAGFIAAARNGYGIQGVAYDAKIAGFVEGEGDNVLAPLLARQTGFDISQNSWTLSPFANETAVTDAVKTLADEGRDGLGTVVVFAGSNERAQEIMSTYYNTNNSPYAFSVGAVDSTGKYAWFSCAGPNLLVTAPGQDVLTTDRTPPAGDDPNAYFHAGSGTSYSSPMVSGVVALMLEANPGLGYRDVQTILAATAVRTPGMVSAEGKPWDWQINGATNWNGGGMHASHDYGFGLVDATAAVRLAESWDQAAGTYGNLDPLPVQAITNQPISDGSGEDAISSINIGSNYIVQQAVVTVNITHPRFNDLEIILTSPKGTESVLLYHPSIEGIAQEWGVETAVFLEASEGTFGSGNTWSFMTVTPFGENGFGTWKLEVRDTALDDTGTLHDWTLTLYGDEPSVDDYYIFTDEYASLAAADPSRATLEDTDGGRDTIYASAVTGNSYIDLTPDSVSTIAGASLTITAGTFIENVHAGDGNDTLIGNDANNVLFGWRGNDVISGGAGNDLISGGLGADTLTGGGGRDTFYYGSPDEGGDLITDFNFFDDLFHFAYAEFGQSSTGSLDPLYFFTSAALVDVDSACFYYESSILWYDADGASGEAAVQIAQVMGDAVQADSIIFV</sequence>
<feature type="compositionally biased region" description="Acidic residues" evidence="13">
    <location>
        <begin position="63"/>
        <end position="74"/>
    </location>
</feature>
<comment type="similarity">
    <text evidence="3">Belongs to the peptidase S8 family. Furin subfamily.</text>
</comment>
<dbReference type="PANTHER" id="PTHR42884:SF14">
    <property type="entry name" value="NEUROENDOCRINE CONVERTASE 1"/>
    <property type="match status" value="1"/>
</dbReference>
<dbReference type="PRINTS" id="PR00313">
    <property type="entry name" value="CABNDNGRPT"/>
</dbReference>
<evidence type="ECO:0000256" key="10">
    <source>
        <dbReference type="ARBA" id="ARBA00022837"/>
    </source>
</evidence>
<dbReference type="PROSITE" id="PS00137">
    <property type="entry name" value="SUBTILASE_HIS"/>
    <property type="match status" value="1"/>
</dbReference>
<reference evidence="15 16" key="1">
    <citation type="submission" date="2019-11" db="EMBL/GenBank/DDBJ databases">
        <title>Pseudodesulfovibrio alkaliphilus, sp. nov., an alkaliphilic sulfate-reducing bacteria from mud volcano of Taman peninsula, Russia.</title>
        <authorList>
            <person name="Frolova A."/>
            <person name="Merkel A.Y."/>
            <person name="Slobodkin A.I."/>
        </authorList>
    </citation>
    <scope>NUCLEOTIDE SEQUENCE [LARGE SCALE GENOMIC DNA]</scope>
    <source>
        <strain evidence="15 16">F-1</strain>
    </source>
</reference>
<evidence type="ECO:0000259" key="14">
    <source>
        <dbReference type="PROSITE" id="PS51829"/>
    </source>
</evidence>
<evidence type="ECO:0000256" key="4">
    <source>
        <dbReference type="ARBA" id="ARBA00022525"/>
    </source>
</evidence>
<dbReference type="Proteomes" id="UP000461162">
    <property type="component" value="Unassembled WGS sequence"/>
</dbReference>
<dbReference type="SUPFAM" id="SSF52743">
    <property type="entry name" value="Subtilisin-like"/>
    <property type="match status" value="1"/>
</dbReference>
<feature type="compositionally biased region" description="Acidic residues" evidence="13">
    <location>
        <begin position="95"/>
        <end position="104"/>
    </location>
</feature>
<comment type="cofactor">
    <cofactor evidence="1">
        <name>Ca(2+)</name>
        <dbReference type="ChEBI" id="CHEBI:29108"/>
    </cofactor>
</comment>
<evidence type="ECO:0000256" key="7">
    <source>
        <dbReference type="ARBA" id="ARBA00022737"/>
    </source>
</evidence>
<keyword evidence="9 12" id="KW-0720">Serine protease</keyword>
<dbReference type="InterPro" id="IPR022398">
    <property type="entry name" value="Peptidase_S8_His-AS"/>
</dbReference>
<dbReference type="GO" id="GO:0004252">
    <property type="term" value="F:serine-type endopeptidase activity"/>
    <property type="evidence" value="ECO:0007669"/>
    <property type="project" value="UniProtKB-UniRule"/>
</dbReference>
<dbReference type="Gene3D" id="2.60.120.260">
    <property type="entry name" value="Galactose-binding domain-like"/>
    <property type="match status" value="1"/>
</dbReference>
<dbReference type="InterPro" id="IPR000209">
    <property type="entry name" value="Peptidase_S8/S53_dom"/>
</dbReference>
<dbReference type="PANTHER" id="PTHR42884">
    <property type="entry name" value="PROPROTEIN CONVERTASE SUBTILISIN/KEXIN-RELATED"/>
    <property type="match status" value="1"/>
</dbReference>
<evidence type="ECO:0000256" key="8">
    <source>
        <dbReference type="ARBA" id="ARBA00022801"/>
    </source>
</evidence>
<dbReference type="InterPro" id="IPR036852">
    <property type="entry name" value="Peptidase_S8/S53_dom_sf"/>
</dbReference>
<evidence type="ECO:0000256" key="12">
    <source>
        <dbReference type="PROSITE-ProRule" id="PRU01240"/>
    </source>
</evidence>
<dbReference type="GO" id="GO:0005737">
    <property type="term" value="C:cytoplasm"/>
    <property type="evidence" value="ECO:0007669"/>
    <property type="project" value="UniProtKB-ARBA"/>
</dbReference>
<dbReference type="InterPro" id="IPR023828">
    <property type="entry name" value="Peptidase_S8_Ser-AS"/>
</dbReference>
<dbReference type="GO" id="GO:0005509">
    <property type="term" value="F:calcium ion binding"/>
    <property type="evidence" value="ECO:0007669"/>
    <property type="project" value="InterPro"/>
</dbReference>
<dbReference type="GO" id="GO:0005615">
    <property type="term" value="C:extracellular space"/>
    <property type="evidence" value="ECO:0007669"/>
    <property type="project" value="InterPro"/>
</dbReference>
<feature type="compositionally biased region" description="Pro residues" evidence="13">
    <location>
        <begin position="50"/>
        <end position="61"/>
    </location>
</feature>
<feature type="domain" description="P/Homo B" evidence="14">
    <location>
        <begin position="558"/>
        <end position="697"/>
    </location>
</feature>
<dbReference type="Pfam" id="PF08548">
    <property type="entry name" value="Peptidase_M10_C"/>
    <property type="match status" value="1"/>
</dbReference>
<proteinExistence type="inferred from homology"/>
<evidence type="ECO:0000256" key="11">
    <source>
        <dbReference type="PIRSR" id="PIRSR615500-1"/>
    </source>
</evidence>
<keyword evidence="7" id="KW-0677">Repeat</keyword>
<dbReference type="InterPro" id="IPR002884">
    <property type="entry name" value="P_dom"/>
</dbReference>
<feature type="active site" description="Charge relay system" evidence="11 12">
    <location>
        <position position="460"/>
    </location>
</feature>
<evidence type="ECO:0000256" key="1">
    <source>
        <dbReference type="ARBA" id="ARBA00001913"/>
    </source>
</evidence>
<gene>
    <name evidence="15" type="ORF">GKC30_07415</name>
</gene>
<feature type="compositionally biased region" description="Polar residues" evidence="13">
    <location>
        <begin position="24"/>
        <end position="38"/>
    </location>
</feature>
<dbReference type="AlphaFoldDB" id="A0A7K1KMY9"/>
<dbReference type="PRINTS" id="PR00723">
    <property type="entry name" value="SUBTILISIN"/>
</dbReference>
<keyword evidence="4" id="KW-0964">Secreted</keyword>
<evidence type="ECO:0000256" key="2">
    <source>
        <dbReference type="ARBA" id="ARBA00004613"/>
    </source>
</evidence>
<keyword evidence="10" id="KW-0106">Calcium</keyword>
<evidence type="ECO:0000256" key="13">
    <source>
        <dbReference type="SAM" id="MobiDB-lite"/>
    </source>
</evidence>
<dbReference type="Gene3D" id="2.150.10.10">
    <property type="entry name" value="Serralysin-like metalloprotease, C-terminal"/>
    <property type="match status" value="1"/>
</dbReference>
<dbReference type="SUPFAM" id="SSF51120">
    <property type="entry name" value="beta-Roll"/>
    <property type="match status" value="1"/>
</dbReference>
<dbReference type="EMBL" id="WODC01000004">
    <property type="protein sequence ID" value="MUM77454.1"/>
    <property type="molecule type" value="Genomic_DNA"/>
</dbReference>
<dbReference type="PROSITE" id="PS51829">
    <property type="entry name" value="P_HOMO_B"/>
    <property type="match status" value="1"/>
</dbReference>
<dbReference type="Pfam" id="PF00082">
    <property type="entry name" value="Peptidase_S8"/>
    <property type="match status" value="1"/>
</dbReference>
<dbReference type="PROSITE" id="PS00330">
    <property type="entry name" value="HEMOLYSIN_CALCIUM"/>
    <property type="match status" value="2"/>
</dbReference>
<dbReference type="InterPro" id="IPR013858">
    <property type="entry name" value="Peptidase_M10B_C"/>
</dbReference>
<evidence type="ECO:0000256" key="3">
    <source>
        <dbReference type="ARBA" id="ARBA00005325"/>
    </source>
</evidence>
<comment type="subcellular location">
    <subcellularLocation>
        <location evidence="2">Secreted</location>
    </subcellularLocation>
</comment>
<protein>
    <submittedName>
        <fullName evidence="15">S8 family serine peptidase</fullName>
    </submittedName>
</protein>
<keyword evidence="8 12" id="KW-0378">Hydrolase</keyword>
<keyword evidence="6" id="KW-0732">Signal</keyword>
<dbReference type="GO" id="GO:0016485">
    <property type="term" value="P:protein processing"/>
    <property type="evidence" value="ECO:0007669"/>
    <property type="project" value="TreeGrafter"/>
</dbReference>
<keyword evidence="5 12" id="KW-0645">Protease</keyword>
<dbReference type="PROSITE" id="PS00138">
    <property type="entry name" value="SUBTILASE_SER"/>
    <property type="match status" value="1"/>
</dbReference>
<evidence type="ECO:0000256" key="5">
    <source>
        <dbReference type="ARBA" id="ARBA00022670"/>
    </source>
</evidence>
<evidence type="ECO:0000256" key="6">
    <source>
        <dbReference type="ARBA" id="ARBA00022729"/>
    </source>
</evidence>
<dbReference type="InterPro" id="IPR011049">
    <property type="entry name" value="Serralysin-like_metalloprot_C"/>
</dbReference>
<feature type="compositionally biased region" description="Gly residues" evidence="13">
    <location>
        <begin position="75"/>
        <end position="94"/>
    </location>
</feature>
<evidence type="ECO:0000313" key="16">
    <source>
        <dbReference type="Proteomes" id="UP000461162"/>
    </source>
</evidence>
<name>A0A7K1KMY9_9BACT</name>
<dbReference type="GO" id="GO:0016020">
    <property type="term" value="C:membrane"/>
    <property type="evidence" value="ECO:0007669"/>
    <property type="project" value="TreeGrafter"/>
</dbReference>
<dbReference type="InterPro" id="IPR015500">
    <property type="entry name" value="Peptidase_S8_subtilisin-rel"/>
</dbReference>
<feature type="active site" description="Charge relay system" evidence="11 12">
    <location>
        <position position="258"/>
    </location>
</feature>
<dbReference type="InterPro" id="IPR008979">
    <property type="entry name" value="Galactose-bd-like_sf"/>
</dbReference>
<dbReference type="Gene3D" id="3.40.50.200">
    <property type="entry name" value="Peptidase S8/S53 domain"/>
    <property type="match status" value="1"/>
</dbReference>
<dbReference type="SUPFAM" id="SSF49785">
    <property type="entry name" value="Galactose-binding domain-like"/>
    <property type="match status" value="1"/>
</dbReference>
<evidence type="ECO:0000256" key="9">
    <source>
        <dbReference type="ARBA" id="ARBA00022825"/>
    </source>
</evidence>
<dbReference type="Pfam" id="PF01483">
    <property type="entry name" value="P_proprotein"/>
    <property type="match status" value="1"/>
</dbReference>
<accession>A0A7K1KMY9</accession>
<evidence type="ECO:0000313" key="15">
    <source>
        <dbReference type="EMBL" id="MUM77454.1"/>
    </source>
</evidence>
<dbReference type="InterPro" id="IPR001343">
    <property type="entry name" value="Hemolysn_Ca-bd"/>
</dbReference>
<feature type="region of interest" description="Disordered" evidence="13">
    <location>
        <begin position="1"/>
        <end position="104"/>
    </location>
</feature>
<dbReference type="Pfam" id="PF00353">
    <property type="entry name" value="HemolysinCabind"/>
    <property type="match status" value="1"/>
</dbReference>
<dbReference type="CDD" id="cd04059">
    <property type="entry name" value="Peptidases_S8_Protein_convertases_Kexins_Furin-like"/>
    <property type="match status" value="1"/>
</dbReference>
<feature type="active site" description="Charge relay system" evidence="11 12">
    <location>
        <position position="295"/>
    </location>
</feature>
<dbReference type="PROSITE" id="PS51892">
    <property type="entry name" value="SUBTILASE"/>
    <property type="match status" value="1"/>
</dbReference>
<dbReference type="InterPro" id="IPR034182">
    <property type="entry name" value="Kexin/furin"/>
</dbReference>